<dbReference type="InterPro" id="IPR003736">
    <property type="entry name" value="PAAI_dom"/>
</dbReference>
<dbReference type="Pfam" id="PF03061">
    <property type="entry name" value="4HBT"/>
    <property type="match status" value="1"/>
</dbReference>
<dbReference type="NCBIfam" id="TIGR00369">
    <property type="entry name" value="unchar_dom_1"/>
    <property type="match status" value="1"/>
</dbReference>
<dbReference type="PANTHER" id="PTHR43240">
    <property type="entry name" value="1,4-DIHYDROXY-2-NAPHTHOYL-COA THIOESTERASE 1"/>
    <property type="match status" value="1"/>
</dbReference>
<evidence type="ECO:0000313" key="11">
    <source>
        <dbReference type="Proteomes" id="UP001140949"/>
    </source>
</evidence>
<reference evidence="9" key="2">
    <citation type="submission" date="2023-04" db="EMBL/GenBank/DDBJ databases">
        <authorList>
            <person name="Bruccoleri R.E."/>
            <person name="Oakeley E.J."/>
            <person name="Faust A.-M."/>
            <person name="Dessus-Babus S."/>
            <person name="Altorfer M."/>
            <person name="Burckhardt D."/>
            <person name="Oertli M."/>
            <person name="Naumann U."/>
            <person name="Petersen F."/>
            <person name="Wong J."/>
        </authorList>
    </citation>
    <scope>NUCLEOTIDE SEQUENCE</scope>
    <source>
        <strain evidence="9">GSM-AAB239-AS_SAM_17_03QT</strain>
        <tissue evidence="9">Leaf</tissue>
    </source>
</reference>
<keyword evidence="2" id="KW-0378">Hydrolase</keyword>
<dbReference type="InterPro" id="IPR006683">
    <property type="entry name" value="Thioestr_dom"/>
</dbReference>
<comment type="pathway">
    <text evidence="4">Cofactor biosynthesis; phylloquinone biosynthesis.</text>
</comment>
<dbReference type="Gene3D" id="3.10.129.10">
    <property type="entry name" value="Hotdog Thioesterase"/>
    <property type="match status" value="1"/>
</dbReference>
<dbReference type="EMBL" id="JANAVB010031416">
    <property type="protein sequence ID" value="KAJ6812083.1"/>
    <property type="molecule type" value="Genomic_DNA"/>
</dbReference>
<name>A0AAX6EMW6_IRIPA</name>
<dbReference type="Proteomes" id="UP001140949">
    <property type="component" value="Unassembled WGS sequence"/>
</dbReference>
<dbReference type="GO" id="GO:0005777">
    <property type="term" value="C:peroxisome"/>
    <property type="evidence" value="ECO:0007669"/>
    <property type="project" value="UniProtKB-SubCell"/>
</dbReference>
<evidence type="ECO:0000256" key="4">
    <source>
        <dbReference type="ARBA" id="ARBA00060572"/>
    </source>
</evidence>
<evidence type="ECO:0000313" key="9">
    <source>
        <dbReference type="EMBL" id="KAJ6805512.1"/>
    </source>
</evidence>
<evidence type="ECO:0000259" key="8">
    <source>
        <dbReference type="Pfam" id="PF03061"/>
    </source>
</evidence>
<dbReference type="GO" id="GO:0042372">
    <property type="term" value="P:phylloquinone biosynthetic process"/>
    <property type="evidence" value="ECO:0007669"/>
    <property type="project" value="TreeGrafter"/>
</dbReference>
<evidence type="ECO:0000256" key="1">
    <source>
        <dbReference type="ARBA" id="ARBA00004275"/>
    </source>
</evidence>
<evidence type="ECO:0000256" key="7">
    <source>
        <dbReference type="ARBA" id="ARBA00066058"/>
    </source>
</evidence>
<feature type="domain" description="Thioesterase" evidence="8">
    <location>
        <begin position="44"/>
        <end position="116"/>
    </location>
</feature>
<accession>A0AAX6EMW6</accession>
<comment type="subcellular location">
    <subcellularLocation>
        <location evidence="1">Peroxisome</location>
    </subcellularLocation>
</comment>
<comment type="caution">
    <text evidence="9">The sequence shown here is derived from an EMBL/GenBank/DDBJ whole genome shotgun (WGS) entry which is preliminary data.</text>
</comment>
<dbReference type="GO" id="GO:0061522">
    <property type="term" value="F:1,4-dihydroxy-2-naphthoyl-CoA thioesterase activity"/>
    <property type="evidence" value="ECO:0007669"/>
    <property type="project" value="TreeGrafter"/>
</dbReference>
<organism evidence="9 11">
    <name type="scientific">Iris pallida</name>
    <name type="common">Sweet iris</name>
    <dbReference type="NCBI Taxonomy" id="29817"/>
    <lineage>
        <taxon>Eukaryota</taxon>
        <taxon>Viridiplantae</taxon>
        <taxon>Streptophyta</taxon>
        <taxon>Embryophyta</taxon>
        <taxon>Tracheophyta</taxon>
        <taxon>Spermatophyta</taxon>
        <taxon>Magnoliopsida</taxon>
        <taxon>Liliopsida</taxon>
        <taxon>Asparagales</taxon>
        <taxon>Iridaceae</taxon>
        <taxon>Iridoideae</taxon>
        <taxon>Irideae</taxon>
        <taxon>Iris</taxon>
    </lineage>
</organism>
<dbReference type="InterPro" id="IPR029069">
    <property type="entry name" value="HotDog_dom_sf"/>
</dbReference>
<comment type="subunit">
    <text evidence="7">Homotetramers.</text>
</comment>
<evidence type="ECO:0000256" key="6">
    <source>
        <dbReference type="ARBA" id="ARBA00061187"/>
    </source>
</evidence>
<evidence type="ECO:0000256" key="2">
    <source>
        <dbReference type="ARBA" id="ARBA00022801"/>
    </source>
</evidence>
<evidence type="ECO:0000313" key="10">
    <source>
        <dbReference type="EMBL" id="KAJ6812083.1"/>
    </source>
</evidence>
<comment type="pathway">
    <text evidence="5">Quinol/quinone metabolism; 1,4-dihydroxy-2-naphthoate biosynthesis; 1,4-dihydroxy-2-naphthoate from chorismate: step 7/7.</text>
</comment>
<keyword evidence="11" id="KW-1185">Reference proteome</keyword>
<proteinExistence type="inferred from homology"/>
<reference evidence="9" key="1">
    <citation type="journal article" date="2023" name="GigaByte">
        <title>Genome assembly of the bearded iris, Iris pallida Lam.</title>
        <authorList>
            <person name="Bruccoleri R.E."/>
            <person name="Oakeley E.J."/>
            <person name="Faust A.M.E."/>
            <person name="Altorfer M."/>
            <person name="Dessus-Babus S."/>
            <person name="Burckhardt D."/>
            <person name="Oertli M."/>
            <person name="Naumann U."/>
            <person name="Petersen F."/>
            <person name="Wong J."/>
        </authorList>
    </citation>
    <scope>NUCLEOTIDE SEQUENCE</scope>
    <source>
        <strain evidence="9">GSM-AAB239-AS_SAM_17_03QT</strain>
    </source>
</reference>
<comment type="similarity">
    <text evidence="6">Belongs to the 4-hydroxybenzoyl-CoA thioesterase family. DHNA-CoA hydrolase subfamily.</text>
</comment>
<dbReference type="CDD" id="cd03443">
    <property type="entry name" value="PaaI_thioesterase"/>
    <property type="match status" value="1"/>
</dbReference>
<dbReference type="AlphaFoldDB" id="A0AAX6EMW6"/>
<sequence>MPSDSKTAELDAPLHAIGFAIDLVSPNEVNGSFTVTGATCQPFKVLHGGISALVAEALASIGAHTASGFKRIAGIQLCINHHRTARLGDRVFASAKPVQVGKTIQVWEVHLWKIENDSDREKKVLIASSKVTFLSNMPVPQDAKNAGETLRKYAKL</sequence>
<dbReference type="SUPFAM" id="SSF54637">
    <property type="entry name" value="Thioesterase/thiol ester dehydrase-isomerase"/>
    <property type="match status" value="1"/>
</dbReference>
<dbReference type="FunFam" id="3.10.129.10:FF:000048">
    <property type="entry name" value="14-dihydroxy-2-naphthoyl-CoA thioesterase 1"/>
    <property type="match status" value="1"/>
</dbReference>
<dbReference type="PANTHER" id="PTHR43240:SF5">
    <property type="entry name" value="1,4-DIHYDROXY-2-NAPHTHOYL-COA THIOESTERASE 1"/>
    <property type="match status" value="1"/>
</dbReference>
<evidence type="ECO:0000256" key="5">
    <source>
        <dbReference type="ARBA" id="ARBA00060586"/>
    </source>
</evidence>
<protein>
    <submittedName>
        <fullName evidence="9">1,4-dihydroxy-2-naphthoyl-CoA thioesterase 1-like</fullName>
    </submittedName>
</protein>
<evidence type="ECO:0000256" key="3">
    <source>
        <dbReference type="ARBA" id="ARBA00023140"/>
    </source>
</evidence>
<gene>
    <name evidence="10" type="ORF">M6B38_152570</name>
    <name evidence="9" type="ORF">M6B38_180855</name>
</gene>
<dbReference type="EMBL" id="JANAVB010035418">
    <property type="protein sequence ID" value="KAJ6805512.1"/>
    <property type="molecule type" value="Genomic_DNA"/>
</dbReference>
<keyword evidence="3" id="KW-0576">Peroxisome</keyword>